<organism evidence="2 3">
    <name type="scientific">Tropicibacter oceani</name>
    <dbReference type="NCBI Taxonomy" id="3058420"/>
    <lineage>
        <taxon>Bacteria</taxon>
        <taxon>Pseudomonadati</taxon>
        <taxon>Pseudomonadota</taxon>
        <taxon>Alphaproteobacteria</taxon>
        <taxon>Rhodobacterales</taxon>
        <taxon>Roseobacteraceae</taxon>
        <taxon>Tropicibacter</taxon>
    </lineage>
</organism>
<proteinExistence type="predicted"/>
<dbReference type="InterPro" id="IPR039422">
    <property type="entry name" value="MarR/SlyA-like"/>
</dbReference>
<reference evidence="2 3" key="1">
    <citation type="submission" date="2023-05" db="EMBL/GenBank/DDBJ databases">
        <title>YMD87, complete Genome.</title>
        <authorList>
            <person name="Zhang J."/>
            <person name="Xu X."/>
        </authorList>
    </citation>
    <scope>NUCLEOTIDE SEQUENCE [LARGE SCALE GENOMIC DNA]</scope>
    <source>
        <strain evidence="2 3">YMD87</strain>
    </source>
</reference>
<dbReference type="PRINTS" id="PR00598">
    <property type="entry name" value="HTHMARR"/>
</dbReference>
<evidence type="ECO:0000259" key="1">
    <source>
        <dbReference type="PROSITE" id="PS50995"/>
    </source>
</evidence>
<dbReference type="InterPro" id="IPR000835">
    <property type="entry name" value="HTH_MarR-typ"/>
</dbReference>
<dbReference type="PANTHER" id="PTHR33164">
    <property type="entry name" value="TRANSCRIPTIONAL REGULATOR, MARR FAMILY"/>
    <property type="match status" value="1"/>
</dbReference>
<dbReference type="EMBL" id="CP124616">
    <property type="protein sequence ID" value="WGW04765.1"/>
    <property type="molecule type" value="Genomic_DNA"/>
</dbReference>
<dbReference type="SUPFAM" id="SSF46785">
    <property type="entry name" value="Winged helix' DNA-binding domain"/>
    <property type="match status" value="1"/>
</dbReference>
<dbReference type="InterPro" id="IPR036388">
    <property type="entry name" value="WH-like_DNA-bd_sf"/>
</dbReference>
<keyword evidence="3" id="KW-1185">Reference proteome</keyword>
<feature type="domain" description="HTH marR-type" evidence="1">
    <location>
        <begin position="14"/>
        <end position="145"/>
    </location>
</feature>
<dbReference type="RefSeq" id="WP_282301401.1">
    <property type="nucleotide sequence ID" value="NZ_CP124616.1"/>
</dbReference>
<dbReference type="PANTHER" id="PTHR33164:SF95">
    <property type="entry name" value="TRANSCRIPTIONAL REGULATOR"/>
    <property type="match status" value="1"/>
</dbReference>
<dbReference type="PROSITE" id="PS50995">
    <property type="entry name" value="HTH_MARR_2"/>
    <property type="match status" value="1"/>
</dbReference>
<dbReference type="SMART" id="SM00347">
    <property type="entry name" value="HTH_MARR"/>
    <property type="match status" value="1"/>
</dbReference>
<dbReference type="InterPro" id="IPR036390">
    <property type="entry name" value="WH_DNA-bd_sf"/>
</dbReference>
<dbReference type="Proteomes" id="UP001241605">
    <property type="component" value="Chromosome"/>
</dbReference>
<dbReference type="Gene3D" id="1.10.10.10">
    <property type="entry name" value="Winged helix-like DNA-binding domain superfamily/Winged helix DNA-binding domain"/>
    <property type="match status" value="1"/>
</dbReference>
<protein>
    <submittedName>
        <fullName evidence="2">MarR family transcriptional regulator</fullName>
    </submittedName>
</protein>
<evidence type="ECO:0000313" key="2">
    <source>
        <dbReference type="EMBL" id="WGW04765.1"/>
    </source>
</evidence>
<name>A0ABY8QJS2_9RHOB</name>
<gene>
    <name evidence="2" type="ORF">QF118_04225</name>
</gene>
<evidence type="ECO:0000313" key="3">
    <source>
        <dbReference type="Proteomes" id="UP001241605"/>
    </source>
</evidence>
<accession>A0ABY8QJS2</accession>
<dbReference type="Pfam" id="PF12802">
    <property type="entry name" value="MarR_2"/>
    <property type="match status" value="1"/>
</dbReference>
<sequence>MSDSGGDLPFHQMAGHLIRRLHQISTQTFQMRAKAAGIDLTPVQFAALEAIAANPGVDQASVAALIAYDRATIGGVIDRLQQKGLITRKVSETDRRARVLALTKPGQDQLQALRPIVEALQPDILGGLSAGEQRQFLALAHKAAKGG</sequence>